<evidence type="ECO:0000313" key="2">
    <source>
        <dbReference type="Proteomes" id="UP000222831"/>
    </source>
</evidence>
<dbReference type="Proteomes" id="UP000222831">
    <property type="component" value="Segment"/>
</dbReference>
<keyword evidence="2" id="KW-1185">Reference proteome</keyword>
<organism evidence="1 2">
    <name type="scientific">Ralstonia phage RP12</name>
    <dbReference type="NCBI Taxonomy" id="1923889"/>
    <lineage>
        <taxon>Viruses</taxon>
        <taxon>Duplodnaviria</taxon>
        <taxon>Heunggongvirae</taxon>
        <taxon>Uroviricota</taxon>
        <taxon>Caudoviricetes</taxon>
        <taxon>Chimalliviridae</taxon>
        <taxon>Ripduovirus</taxon>
        <taxon>Ripduovirus RP12</taxon>
    </lineage>
</organism>
<evidence type="ECO:0000313" key="1">
    <source>
        <dbReference type="EMBL" id="BAW19089.1"/>
    </source>
</evidence>
<dbReference type="KEGG" id="vg:40074510"/>
<protein>
    <submittedName>
        <fullName evidence="1">Uncharacterized protein</fullName>
    </submittedName>
</protein>
<dbReference type="GeneID" id="40074510"/>
<sequence length="143" mass="15970">MGILSNVLSGSTAKFVGFHMLRGLVLASGHSVRPVAPKVRNMQCVKLTKEHDGLTKVLLFWCNLRINKLQQLGTAEEAVQRVVREDARFLSILNHAIATAGDDDFDAWLFFDNDVQSTDHFELQYCSKGTKVTKAAYVIRSEC</sequence>
<reference evidence="1 2" key="1">
    <citation type="submission" date="2016-12" db="EMBL/GenBank/DDBJ databases">
        <title>Characterization of two jumbo phages RP12 and RP31 infecting the phytopathogen Ralstonia solanacearum.</title>
        <authorList>
            <person name="Kawasaki T."/>
            <person name="Yoshikawa G."/>
            <person name="Ogata H."/>
            <person name="Yamada T."/>
        </authorList>
    </citation>
    <scope>NUCLEOTIDE SEQUENCE [LARGE SCALE GENOMIC DNA]</scope>
    <source>
        <strain evidence="1 2">RP12</strain>
    </source>
</reference>
<dbReference type="EMBL" id="AP017924">
    <property type="protein sequence ID" value="BAW19089.1"/>
    <property type="molecule type" value="Genomic_DNA"/>
</dbReference>
<accession>A0A1L7N0U1</accession>
<name>A0A1L7N0U1_9CAUD</name>
<dbReference type="RefSeq" id="YP_009598808.1">
    <property type="nucleotide sequence ID" value="NC_041911.1"/>
</dbReference>
<proteinExistence type="predicted"/>